<reference evidence="3 4" key="1">
    <citation type="submission" date="2019-03" db="EMBL/GenBank/DDBJ databases">
        <title>Genomic Encyclopedia of Archaeal and Bacterial Type Strains, Phase II (KMG-II): from individual species to whole genera.</title>
        <authorList>
            <person name="Goeker M."/>
        </authorList>
    </citation>
    <scope>NUCLEOTIDE SEQUENCE [LARGE SCALE GENOMIC DNA]</scope>
    <source>
        <strain evidence="3 4">DSM 28213</strain>
    </source>
</reference>
<name>A0A4R7EX54_9FLAO</name>
<dbReference type="PANTHER" id="PTHR31005">
    <property type="entry name" value="DUF4139 DOMAIN-CONTAINING PROTEIN"/>
    <property type="match status" value="1"/>
</dbReference>
<dbReference type="RefSeq" id="WP_133712502.1">
    <property type="nucleotide sequence ID" value="NZ_SOAG01000012.1"/>
</dbReference>
<dbReference type="InterPro" id="IPR037291">
    <property type="entry name" value="DUF4139"/>
</dbReference>
<dbReference type="NCBIfam" id="TIGR02231">
    <property type="entry name" value="mucoidy inhibitor MuiA family protein"/>
    <property type="match status" value="1"/>
</dbReference>
<dbReference type="EMBL" id="SOAG01000012">
    <property type="protein sequence ID" value="TDS58184.1"/>
    <property type="molecule type" value="Genomic_DNA"/>
</dbReference>
<sequence>MKIKFTIAAVVLTTVGLWAQKPIYTKANLESARVYYDGAELTQNAEVKLPKGMSEVVITNISNELKENTIKVGSTDEVTVMSVQFSNAYIEEYDNVNNSPLTKPLRDSIAAVELELEKITNSINADLKTIQLLENSSDSYDKESSLKISSVAEMAKWVDYYGQKYKNLQNGIYLKKKEKEIIEAKWNDLKSKLSLGSDKSEKISQGKLIVQIMNAQEGKVPFKVNYATSRAQWIPSYDLRIEKVGEPVKMMYKAQVVQTSGIDWRNVKLSLTSGNINQNNTMPNWYNWFIQYEPLVNNDKTDEIVISTGYGSSRRRGSGAVSRINASELRVGGVADVSSMIEGKAAGVTVTNVSAPQVSYEERKSIAEYTNIHESELNVTFDIAIPYSILSNGKRHSVDLNNFELNGDYKYYSAPKLDKNAYLVTEISDYSKHNLLPGEANVIYDGMNIGKTRLSTENTEEKLRLNIGKDPRISLERTLISDKSGTKTLSSKKEQNFVYEITIKNNKKETIAIQVEDQFPISTDNSIEVILSEISDAEVDQEKGLLKWNLKLKAGETKKLRFGYQIRYNKDRMLIGI</sequence>
<evidence type="ECO:0000313" key="4">
    <source>
        <dbReference type="Proteomes" id="UP000295215"/>
    </source>
</evidence>
<dbReference type="Pfam" id="PF13598">
    <property type="entry name" value="DUF4139"/>
    <property type="match status" value="1"/>
</dbReference>
<dbReference type="AlphaFoldDB" id="A0A4R7EX54"/>
<dbReference type="Pfam" id="PF13600">
    <property type="entry name" value="DUF4140"/>
    <property type="match status" value="1"/>
</dbReference>
<feature type="domain" description="DUF4139" evidence="1">
    <location>
        <begin position="223"/>
        <end position="570"/>
    </location>
</feature>
<evidence type="ECO:0000259" key="2">
    <source>
        <dbReference type="Pfam" id="PF13600"/>
    </source>
</evidence>
<dbReference type="PANTHER" id="PTHR31005:SF8">
    <property type="entry name" value="DUF4139 DOMAIN-CONTAINING PROTEIN"/>
    <property type="match status" value="1"/>
</dbReference>
<comment type="caution">
    <text evidence="3">The sequence shown here is derived from an EMBL/GenBank/DDBJ whole genome shotgun (WGS) entry which is preliminary data.</text>
</comment>
<dbReference type="InterPro" id="IPR011935">
    <property type="entry name" value="CHP02231"/>
</dbReference>
<dbReference type="OrthoDB" id="634585at2"/>
<accession>A0A4R7EX54</accession>
<evidence type="ECO:0000313" key="3">
    <source>
        <dbReference type="EMBL" id="TDS58184.1"/>
    </source>
</evidence>
<proteinExistence type="predicted"/>
<gene>
    <name evidence="3" type="ORF">C8P70_11215</name>
</gene>
<dbReference type="Proteomes" id="UP000295215">
    <property type="component" value="Unassembled WGS sequence"/>
</dbReference>
<protein>
    <submittedName>
        <fullName evidence="3">Uncharacterized protein (TIGR02231 family)</fullName>
    </submittedName>
</protein>
<keyword evidence="4" id="KW-1185">Reference proteome</keyword>
<evidence type="ECO:0000259" key="1">
    <source>
        <dbReference type="Pfam" id="PF13598"/>
    </source>
</evidence>
<feature type="domain" description="DUF4140" evidence="2">
    <location>
        <begin position="33"/>
        <end position="133"/>
    </location>
</feature>
<dbReference type="InterPro" id="IPR025554">
    <property type="entry name" value="DUF4140"/>
</dbReference>
<organism evidence="3 4">
    <name type="scientific">Myroides indicus</name>
    <dbReference type="NCBI Taxonomy" id="1323422"/>
    <lineage>
        <taxon>Bacteria</taxon>
        <taxon>Pseudomonadati</taxon>
        <taxon>Bacteroidota</taxon>
        <taxon>Flavobacteriia</taxon>
        <taxon>Flavobacteriales</taxon>
        <taxon>Flavobacteriaceae</taxon>
        <taxon>Myroides</taxon>
    </lineage>
</organism>